<name>A0A0N7LUY0_THAGE</name>
<gene>
    <name evidence="2" type="ORF">TG4357_01476</name>
</gene>
<dbReference type="Proteomes" id="UP000051587">
    <property type="component" value="Unassembled WGS sequence"/>
</dbReference>
<dbReference type="InterPro" id="IPR029052">
    <property type="entry name" value="Metallo-depent_PP-like"/>
</dbReference>
<keyword evidence="3" id="KW-1185">Reference proteome</keyword>
<dbReference type="SUPFAM" id="SSF56300">
    <property type="entry name" value="Metallo-dependent phosphatases"/>
    <property type="match status" value="1"/>
</dbReference>
<dbReference type="Pfam" id="PF00149">
    <property type="entry name" value="Metallophos"/>
    <property type="match status" value="1"/>
</dbReference>
<dbReference type="EMBL" id="CYSA01000015">
    <property type="protein sequence ID" value="CUH64754.1"/>
    <property type="molecule type" value="Genomic_DNA"/>
</dbReference>
<dbReference type="CDD" id="cd00838">
    <property type="entry name" value="MPP_superfamily"/>
    <property type="match status" value="1"/>
</dbReference>
<dbReference type="STRING" id="53501.SAMN04488043_102199"/>
<proteinExistence type="predicted"/>
<protein>
    <recommendedName>
        <fullName evidence="1">Calcineurin-like phosphoesterase domain-containing protein</fullName>
    </recommendedName>
</protein>
<accession>A0A0N7LUY0</accession>
<dbReference type="AlphaFoldDB" id="A0A0N7LUY0"/>
<dbReference type="PANTHER" id="PTHR46546:SF4">
    <property type="entry name" value="SHEWANELLA-LIKE PROTEIN PHOSPHATASE 1"/>
    <property type="match status" value="1"/>
</dbReference>
<sequence length="476" mass="52270">MGPMRWRMEAPPQTGNCAGLRTSPLADQDMMRQYTAALLPPVHDAFCDFSALPRHCAAWPLAERHSGGGTHDSLRDVQQSLKTAAAHGGWQWPGRPIVFLSDPHADAEGFLRSLAAAGTIQRTGPHPADFELTRFGRQARIVVGGDCLDKGPSNLDMLDALAALFVSSADVHLLAGNHDLRFMLAVQALTGPRSPLTEHLFVRMGRKTVPLLREVWDRFPTAALMRDLPDEAACRARIFPTKKWARSFPNLASAHMSAGAIDKELRRLQAKRGQFDAEVAKAGMTMRMVYASALMCRKLFLAGDGAYAWFYDRMEVIQRSGSLLFVHAGLDDAMCTLLAAGGPDAVNARFRHEARLDPFAFYFGPVANLVRTKYRETDKHLTEGGVRCLHGKGIKMVVQGHVNNHQGQRLLAKRGLLHLEADVTLDRASRRLEGLSGIGMGATLIYPSGDIIGLSADFPQAKHFHPEHSAVGRRPK</sequence>
<evidence type="ECO:0000313" key="2">
    <source>
        <dbReference type="EMBL" id="CUH64754.1"/>
    </source>
</evidence>
<dbReference type="InterPro" id="IPR004843">
    <property type="entry name" value="Calcineurin-like_PHP"/>
</dbReference>
<dbReference type="PANTHER" id="PTHR46546">
    <property type="entry name" value="SHEWANELLA-LIKE PROTEIN PHOSPHATASE 1"/>
    <property type="match status" value="1"/>
</dbReference>
<dbReference type="GO" id="GO:0016787">
    <property type="term" value="F:hydrolase activity"/>
    <property type="evidence" value="ECO:0007669"/>
    <property type="project" value="InterPro"/>
</dbReference>
<evidence type="ECO:0000313" key="3">
    <source>
        <dbReference type="Proteomes" id="UP000051587"/>
    </source>
</evidence>
<dbReference type="Gene3D" id="3.60.21.10">
    <property type="match status" value="1"/>
</dbReference>
<evidence type="ECO:0000259" key="1">
    <source>
        <dbReference type="Pfam" id="PF00149"/>
    </source>
</evidence>
<organism evidence="2 3">
    <name type="scientific">Thalassovita gelatinovora</name>
    <name type="common">Thalassobius gelatinovorus</name>
    <dbReference type="NCBI Taxonomy" id="53501"/>
    <lineage>
        <taxon>Bacteria</taxon>
        <taxon>Pseudomonadati</taxon>
        <taxon>Pseudomonadota</taxon>
        <taxon>Alphaproteobacteria</taxon>
        <taxon>Rhodobacterales</taxon>
        <taxon>Roseobacteraceae</taxon>
        <taxon>Thalassovita</taxon>
    </lineage>
</organism>
<feature type="domain" description="Calcineurin-like phosphoesterase" evidence="1">
    <location>
        <begin position="96"/>
        <end position="189"/>
    </location>
</feature>
<reference evidence="2 3" key="1">
    <citation type="submission" date="2015-09" db="EMBL/GenBank/DDBJ databases">
        <authorList>
            <consortium name="Swine Surveillance"/>
        </authorList>
    </citation>
    <scope>NUCLEOTIDE SEQUENCE [LARGE SCALE GENOMIC DNA]</scope>
    <source>
        <strain evidence="2 3">CECT 4357</strain>
    </source>
</reference>